<evidence type="ECO:0000313" key="8">
    <source>
        <dbReference type="Proteomes" id="UP000515156"/>
    </source>
</evidence>
<evidence type="ECO:0000259" key="7">
    <source>
        <dbReference type="PROSITE" id="PS50240"/>
    </source>
</evidence>
<dbReference type="Proteomes" id="UP000515156">
    <property type="component" value="Chromosome 14"/>
</dbReference>
<dbReference type="Pfam" id="PF00089">
    <property type="entry name" value="Trypsin"/>
    <property type="match status" value="1"/>
</dbReference>
<proteinExistence type="predicted"/>
<keyword evidence="2 5" id="KW-0378">Hydrolase</keyword>
<accession>A0A6P7WL29</accession>
<feature type="signal peptide" evidence="6">
    <location>
        <begin position="1"/>
        <end position="24"/>
    </location>
</feature>
<dbReference type="PROSITE" id="PS00134">
    <property type="entry name" value="TRYPSIN_HIS"/>
    <property type="match status" value="1"/>
</dbReference>
<dbReference type="InterPro" id="IPR001314">
    <property type="entry name" value="Peptidase_S1A"/>
</dbReference>
<sequence length="444" mass="50074">MRTMKYLLKVSLCLLLCITGSCWAGCGFRPDYDKRPENGTRRMHQSRIIGGKNALPGEWPWAVSIQYWGRHFCGGSILNGWWILSAAHCFKDGSYAGQFVRVEVGVTIFRRDKEAIDVHKVIKHPWYNDGTYNNDISLLLLSSQIEMNVLKTPICLPHAEKFVYDEWHTCYVVGWGTLVEGIRIPYKHLQKVEMVFIDWDRCQRWYGTITHNMLCAGYEEGGRDACQGDSGGPLVCKYWKNDLWYEVGIVSWGRGCAWKRLPGVYTLVSNYINWIVAETADAGKPYLPDEMLKEEEEEEEEEEQSLDEVSVAAPTPIVPTPIIPTPTAFIPSISSTASTPSVPSTIHVKPIIVTGSPSYGTNLPSYKPPSTEPYFPPYLPSSSVPFISYQQLLDLHNLPHGSTMALYSTGTENTYFQPQADSATYTCKIKLHVYVVDIIEISTC</sequence>
<feature type="chain" id="PRO_5027538288" evidence="6">
    <location>
        <begin position="25"/>
        <end position="444"/>
    </location>
</feature>
<dbReference type="PANTHER" id="PTHR24252:SF7">
    <property type="entry name" value="HYALIN"/>
    <property type="match status" value="1"/>
</dbReference>
<keyword evidence="4" id="KW-1015">Disulfide bond</keyword>
<evidence type="ECO:0000256" key="4">
    <source>
        <dbReference type="ARBA" id="ARBA00023157"/>
    </source>
</evidence>
<dbReference type="CDD" id="cd00190">
    <property type="entry name" value="Tryp_SPc"/>
    <property type="match status" value="1"/>
</dbReference>
<dbReference type="RefSeq" id="XP_030044007.1">
    <property type="nucleotide sequence ID" value="XM_030188147.1"/>
</dbReference>
<evidence type="ECO:0000256" key="1">
    <source>
        <dbReference type="ARBA" id="ARBA00022670"/>
    </source>
</evidence>
<dbReference type="InterPro" id="IPR009003">
    <property type="entry name" value="Peptidase_S1_PA"/>
</dbReference>
<keyword evidence="6" id="KW-0732">Signal</keyword>
<dbReference type="InParanoid" id="A0A6P7WL29"/>
<dbReference type="KEGG" id="muo:115458283"/>
<dbReference type="PROSITE" id="PS51257">
    <property type="entry name" value="PROKAR_LIPOPROTEIN"/>
    <property type="match status" value="1"/>
</dbReference>
<evidence type="ECO:0000256" key="6">
    <source>
        <dbReference type="SAM" id="SignalP"/>
    </source>
</evidence>
<evidence type="ECO:0000256" key="3">
    <source>
        <dbReference type="ARBA" id="ARBA00022825"/>
    </source>
</evidence>
<evidence type="ECO:0000256" key="2">
    <source>
        <dbReference type="ARBA" id="ARBA00022801"/>
    </source>
</evidence>
<protein>
    <submittedName>
        <fullName evidence="9">Serine protease 55-like</fullName>
    </submittedName>
</protein>
<dbReference type="InterPro" id="IPR043504">
    <property type="entry name" value="Peptidase_S1_PA_chymotrypsin"/>
</dbReference>
<dbReference type="AlphaFoldDB" id="A0A6P7WL29"/>
<dbReference type="PROSITE" id="PS50240">
    <property type="entry name" value="TRYPSIN_DOM"/>
    <property type="match status" value="1"/>
</dbReference>
<reference evidence="9" key="1">
    <citation type="submission" date="2025-08" db="UniProtKB">
        <authorList>
            <consortium name="RefSeq"/>
        </authorList>
    </citation>
    <scope>IDENTIFICATION</scope>
</reference>
<name>A0A6P7WL29_9AMPH</name>
<dbReference type="PANTHER" id="PTHR24252">
    <property type="entry name" value="ACROSIN-RELATED"/>
    <property type="match status" value="1"/>
</dbReference>
<dbReference type="GeneID" id="115458283"/>
<evidence type="ECO:0000256" key="5">
    <source>
        <dbReference type="RuleBase" id="RU363034"/>
    </source>
</evidence>
<gene>
    <name evidence="9" type="primary">LOC115458283</name>
</gene>
<organism evidence="8 9">
    <name type="scientific">Microcaecilia unicolor</name>
    <dbReference type="NCBI Taxonomy" id="1415580"/>
    <lineage>
        <taxon>Eukaryota</taxon>
        <taxon>Metazoa</taxon>
        <taxon>Chordata</taxon>
        <taxon>Craniata</taxon>
        <taxon>Vertebrata</taxon>
        <taxon>Euteleostomi</taxon>
        <taxon>Amphibia</taxon>
        <taxon>Gymnophiona</taxon>
        <taxon>Siphonopidae</taxon>
        <taxon>Microcaecilia</taxon>
    </lineage>
</organism>
<keyword evidence="8" id="KW-1185">Reference proteome</keyword>
<dbReference type="Gene3D" id="2.40.10.10">
    <property type="entry name" value="Trypsin-like serine proteases"/>
    <property type="match status" value="3"/>
</dbReference>
<dbReference type="GO" id="GO:0004252">
    <property type="term" value="F:serine-type endopeptidase activity"/>
    <property type="evidence" value="ECO:0007669"/>
    <property type="project" value="InterPro"/>
</dbReference>
<dbReference type="InterPro" id="IPR001254">
    <property type="entry name" value="Trypsin_dom"/>
</dbReference>
<dbReference type="PROSITE" id="PS00135">
    <property type="entry name" value="TRYPSIN_SER"/>
    <property type="match status" value="1"/>
</dbReference>
<keyword evidence="1 5" id="KW-0645">Protease</keyword>
<dbReference type="FunCoup" id="A0A6P7WL29">
    <property type="interactions" value="77"/>
</dbReference>
<dbReference type="PRINTS" id="PR00722">
    <property type="entry name" value="CHYMOTRYPSIN"/>
</dbReference>
<evidence type="ECO:0000313" key="9">
    <source>
        <dbReference type="RefSeq" id="XP_030044007.1"/>
    </source>
</evidence>
<dbReference type="FunFam" id="2.40.10.10:FF:000003">
    <property type="entry name" value="Transmembrane serine protease 3"/>
    <property type="match status" value="1"/>
</dbReference>
<feature type="domain" description="Peptidase S1" evidence="7">
    <location>
        <begin position="48"/>
        <end position="280"/>
    </location>
</feature>
<dbReference type="SUPFAM" id="SSF50494">
    <property type="entry name" value="Trypsin-like serine proteases"/>
    <property type="match status" value="1"/>
</dbReference>
<dbReference type="GO" id="GO:0006508">
    <property type="term" value="P:proteolysis"/>
    <property type="evidence" value="ECO:0007669"/>
    <property type="project" value="UniProtKB-KW"/>
</dbReference>
<dbReference type="InterPro" id="IPR018114">
    <property type="entry name" value="TRYPSIN_HIS"/>
</dbReference>
<keyword evidence="3 5" id="KW-0720">Serine protease</keyword>
<dbReference type="OrthoDB" id="546450at2759"/>
<dbReference type="SMART" id="SM00020">
    <property type="entry name" value="Tryp_SPc"/>
    <property type="match status" value="1"/>
</dbReference>
<dbReference type="InterPro" id="IPR033116">
    <property type="entry name" value="TRYPSIN_SER"/>
</dbReference>